<sequence length="76" mass="8787">MLVLSRKIGESIIVGNNIEIVVIRIDGNTVKLGINAPRTIKVYRKEIYDQLLEENRKAIEFDLKDISEVTKFDNKR</sequence>
<gene>
    <name evidence="4 5" type="primary">csrA</name>
    <name evidence="5" type="ORF">JYK00_05030</name>
</gene>
<name>A0ABX7S5X9_9BACT</name>
<comment type="function">
    <text evidence="4">A translational regulator that binds mRNA to regulate translation initiation and/or mRNA stability. Usually binds in the 5'-UTR at or near the Shine-Dalgarno sequence preventing ribosome-binding, thus repressing translation. Its main target seems to be the major flagellin gene, while its function is anatagonized by FliW.</text>
</comment>
<keyword evidence="4" id="KW-0678">Repressor</keyword>
<keyword evidence="2 4" id="KW-0810">Translation regulation</keyword>
<dbReference type="Gene3D" id="2.60.40.4380">
    <property type="entry name" value="Translational regulator CsrA"/>
    <property type="match status" value="1"/>
</dbReference>
<evidence type="ECO:0000313" key="6">
    <source>
        <dbReference type="Proteomes" id="UP000671862"/>
    </source>
</evidence>
<keyword evidence="6" id="KW-1185">Reference proteome</keyword>
<keyword evidence="4" id="KW-1005">Bacterial flagellum biogenesis</keyword>
<dbReference type="Proteomes" id="UP000671862">
    <property type="component" value="Chromosome"/>
</dbReference>
<evidence type="ECO:0000256" key="3">
    <source>
        <dbReference type="ARBA" id="ARBA00022884"/>
    </source>
</evidence>
<keyword evidence="1 4" id="KW-0963">Cytoplasm</keyword>
<dbReference type="PANTHER" id="PTHR34984">
    <property type="entry name" value="CARBON STORAGE REGULATOR"/>
    <property type="match status" value="1"/>
</dbReference>
<evidence type="ECO:0000256" key="2">
    <source>
        <dbReference type="ARBA" id="ARBA00022845"/>
    </source>
</evidence>
<reference evidence="5 6" key="1">
    <citation type="submission" date="2021-03" db="EMBL/GenBank/DDBJ databases">
        <title>Thermosipho ferrireducens sp.nov., an anaerobic thermophilic iron-reducing bacterium isolated from a deep-sea hydrothermal sulfide deposits.</title>
        <authorList>
            <person name="Zeng X."/>
            <person name="Chen Y."/>
            <person name="Shao Z."/>
        </authorList>
    </citation>
    <scope>NUCLEOTIDE SEQUENCE [LARGE SCALE GENOMIC DNA]</scope>
    <source>
        <strain evidence="5 6">JL129W03</strain>
    </source>
</reference>
<evidence type="ECO:0000256" key="1">
    <source>
        <dbReference type="ARBA" id="ARBA00022490"/>
    </source>
</evidence>
<dbReference type="NCBIfam" id="TIGR00202">
    <property type="entry name" value="csrA"/>
    <property type="match status" value="1"/>
</dbReference>
<keyword evidence="3 4" id="KW-0694">RNA-binding</keyword>
<comment type="subunit">
    <text evidence="4">Homodimer; the beta-strands of each monomer intercalate to form a hydrophobic core, while the alpha-helices form wings that extend away from the core.</text>
</comment>
<dbReference type="NCBIfam" id="NF002469">
    <property type="entry name" value="PRK01712.1"/>
    <property type="match status" value="1"/>
</dbReference>
<dbReference type="SUPFAM" id="SSF117130">
    <property type="entry name" value="CsrA-like"/>
    <property type="match status" value="1"/>
</dbReference>
<dbReference type="PANTHER" id="PTHR34984:SF1">
    <property type="entry name" value="CARBON STORAGE REGULATOR"/>
    <property type="match status" value="1"/>
</dbReference>
<protein>
    <recommendedName>
        <fullName evidence="4">Translational regulator CsrA</fullName>
    </recommendedName>
</protein>
<dbReference type="HAMAP" id="MF_00167">
    <property type="entry name" value="CsrA"/>
    <property type="match status" value="1"/>
</dbReference>
<dbReference type="Pfam" id="PF02599">
    <property type="entry name" value="CsrA"/>
    <property type="match status" value="1"/>
</dbReference>
<evidence type="ECO:0000313" key="5">
    <source>
        <dbReference type="EMBL" id="QTA37120.1"/>
    </source>
</evidence>
<dbReference type="EMBL" id="CP071446">
    <property type="protein sequence ID" value="QTA37120.1"/>
    <property type="molecule type" value="Genomic_DNA"/>
</dbReference>
<accession>A0ABX7S5X9</accession>
<evidence type="ECO:0000256" key="4">
    <source>
        <dbReference type="HAMAP-Rule" id="MF_00167"/>
    </source>
</evidence>
<comment type="subcellular location">
    <subcellularLocation>
        <location evidence="4">Cytoplasm</location>
    </subcellularLocation>
</comment>
<dbReference type="InterPro" id="IPR036107">
    <property type="entry name" value="CsrA_sf"/>
</dbReference>
<organism evidence="5 6">
    <name type="scientific">Thermosipho ferrireducens</name>
    <dbReference type="NCBI Taxonomy" id="2571116"/>
    <lineage>
        <taxon>Bacteria</taxon>
        <taxon>Thermotogati</taxon>
        <taxon>Thermotogota</taxon>
        <taxon>Thermotogae</taxon>
        <taxon>Thermotogales</taxon>
        <taxon>Fervidobacteriaceae</taxon>
        <taxon>Thermosipho</taxon>
    </lineage>
</organism>
<dbReference type="InterPro" id="IPR003751">
    <property type="entry name" value="CsrA"/>
</dbReference>
<dbReference type="RefSeq" id="WP_207565843.1">
    <property type="nucleotide sequence ID" value="NZ_CP071446.1"/>
</dbReference>
<proteinExistence type="inferred from homology"/>
<comment type="similarity">
    <text evidence="4">Belongs to the CsrA/RsmA family.</text>
</comment>